<dbReference type="Proteomes" id="UP000781710">
    <property type="component" value="Unassembled WGS sequence"/>
</dbReference>
<dbReference type="Gene3D" id="3.40.50.150">
    <property type="entry name" value="Vaccinia Virus protein VP39"/>
    <property type="match status" value="1"/>
</dbReference>
<feature type="domain" description="Methyltransferase type 11" evidence="1">
    <location>
        <begin position="55"/>
        <end position="149"/>
    </location>
</feature>
<dbReference type="PANTHER" id="PTHR43591">
    <property type="entry name" value="METHYLTRANSFERASE"/>
    <property type="match status" value="1"/>
</dbReference>
<organism evidence="2 3">
    <name type="scientific">Pseudoxanthomonas japonensis</name>
    <dbReference type="NCBI Taxonomy" id="69284"/>
    <lineage>
        <taxon>Bacteria</taxon>
        <taxon>Pseudomonadati</taxon>
        <taxon>Pseudomonadota</taxon>
        <taxon>Gammaproteobacteria</taxon>
        <taxon>Lysobacterales</taxon>
        <taxon>Lysobacteraceae</taxon>
        <taxon>Pseudoxanthomonas</taxon>
    </lineage>
</organism>
<dbReference type="EMBL" id="PDWW01000033">
    <property type="protein sequence ID" value="KAF1722496.1"/>
    <property type="molecule type" value="Genomic_DNA"/>
</dbReference>
<sequence length="321" mass="35245">MESNDSNARRAAWGAYWASGRLHSCVNSSGSNYRGAIGDFWRQWLLSLEPGARVLDLATGNGPLPRLLAELRQDAVEIDAVDFASIAPGWHDTQKQPSIRFHTGARMEALPFPDAVFDAVISQYGFEYAIRPEALAECVRVAKSGSRIALVMHHAGSALIDVGREELHHHAQLVAQDGLLTAATEVIPWMAKIRSGMAPDGRADQARGLYNVAMSRLADAVSRSTAPDLLLEARSTVHGLISRLQRDEEAILMQLRSYADALEAARLRTSEMVACALTKDDIEALAHQLTELRPGTRVEYDELRQEEGCVAWLLLARLLGE</sequence>
<evidence type="ECO:0000313" key="2">
    <source>
        <dbReference type="EMBL" id="KAF1722496.1"/>
    </source>
</evidence>
<keyword evidence="3" id="KW-1185">Reference proteome</keyword>
<gene>
    <name evidence="2" type="ORF">CSC78_17210</name>
</gene>
<dbReference type="RefSeq" id="WP_162339095.1">
    <property type="nucleotide sequence ID" value="NZ_JBHSRQ010000031.1"/>
</dbReference>
<dbReference type="Pfam" id="PF08241">
    <property type="entry name" value="Methyltransf_11"/>
    <property type="match status" value="1"/>
</dbReference>
<dbReference type="InterPro" id="IPR013216">
    <property type="entry name" value="Methyltransf_11"/>
</dbReference>
<dbReference type="InterPro" id="IPR029063">
    <property type="entry name" value="SAM-dependent_MTases_sf"/>
</dbReference>
<accession>A0ABQ6ZD31</accession>
<comment type="caution">
    <text evidence="2">The sequence shown here is derived from an EMBL/GenBank/DDBJ whole genome shotgun (WGS) entry which is preliminary data.</text>
</comment>
<dbReference type="SUPFAM" id="SSF53335">
    <property type="entry name" value="S-adenosyl-L-methionine-dependent methyltransferases"/>
    <property type="match status" value="1"/>
</dbReference>
<dbReference type="CDD" id="cd02440">
    <property type="entry name" value="AdoMet_MTases"/>
    <property type="match status" value="1"/>
</dbReference>
<protein>
    <recommendedName>
        <fullName evidence="1">Methyltransferase type 11 domain-containing protein</fullName>
    </recommendedName>
</protein>
<name>A0ABQ6ZD31_9GAMM</name>
<proteinExistence type="predicted"/>
<evidence type="ECO:0000313" key="3">
    <source>
        <dbReference type="Proteomes" id="UP000781710"/>
    </source>
</evidence>
<evidence type="ECO:0000259" key="1">
    <source>
        <dbReference type="Pfam" id="PF08241"/>
    </source>
</evidence>
<reference evidence="2 3" key="1">
    <citation type="submission" date="2017-10" db="EMBL/GenBank/DDBJ databases">
        <title>Whole genome sequencing of members of genus Pseudoxanthomonas.</title>
        <authorList>
            <person name="Kumar S."/>
            <person name="Bansal K."/>
            <person name="Kaur A."/>
            <person name="Patil P."/>
            <person name="Sharma S."/>
            <person name="Patil P.B."/>
        </authorList>
    </citation>
    <scope>NUCLEOTIDE SEQUENCE [LARGE SCALE GENOMIC DNA]</scope>
    <source>
        <strain evidence="2 3">DSM 17109</strain>
    </source>
</reference>